<protein>
    <submittedName>
        <fullName evidence="3">Uncharacterized protein</fullName>
    </submittedName>
</protein>
<keyword evidence="4" id="KW-1185">Reference proteome</keyword>
<dbReference type="Proteomes" id="UP000005239">
    <property type="component" value="Unassembled WGS sequence"/>
</dbReference>
<dbReference type="InterPro" id="IPR000387">
    <property type="entry name" value="Tyr_Pase_dom"/>
</dbReference>
<evidence type="ECO:0000256" key="1">
    <source>
        <dbReference type="SAM" id="MobiDB-lite"/>
    </source>
</evidence>
<dbReference type="EnsemblMetazoa" id="PPA00941.1">
    <property type="protein sequence ID" value="PPA00941.1"/>
    <property type="gene ID" value="WBGene00090495"/>
</dbReference>
<dbReference type="GO" id="GO:0007165">
    <property type="term" value="P:signal transduction"/>
    <property type="evidence" value="ECO:0000318"/>
    <property type="project" value="GO_Central"/>
</dbReference>
<dbReference type="SMART" id="SM00404">
    <property type="entry name" value="PTPc_motif"/>
    <property type="match status" value="1"/>
</dbReference>
<dbReference type="OrthoDB" id="8609993at2759"/>
<accession>A0A2A6BR34</accession>
<dbReference type="GO" id="GO:0004725">
    <property type="term" value="F:protein tyrosine phosphatase activity"/>
    <property type="evidence" value="ECO:0000318"/>
    <property type="project" value="GO_Central"/>
</dbReference>
<proteinExistence type="predicted"/>
<dbReference type="CDD" id="cd00047">
    <property type="entry name" value="PTPc"/>
    <property type="match status" value="1"/>
</dbReference>
<sequence>MRPEAAFDPGTTISSGLSLLFLLVLPLSALAFYCGGKAQASAEKGSAVNTSDKSAKSKTVSKSTIGSSGNAAVPDGSGGREAVAKAGEDYRPQWVTALLETQTPMAISKEFMAQLKDYSATGRTCISFEANTPRNRYADIPCFDQDRIILKGPTDYINANYMKAPDGVTYIATQGPLTETRSEFWQMVVQEEAVIILQLCKNIEGDTEKCSEYWPNGEKDTIALDKLTVRRLEKSEEIAPGTIRTKLRIEGKTTNRSVQHIFCDSWPDKLAPSDPATIIKIWNYVKANRGSGPIVVHCSAGVGRTATFIGLSYGVEMLKKQGATVIDVVKELRKCRQKAVQTHIQYVFLHAALLEMFLQMNLSPRSPQATAFMDAFRRQVERSMEKKEKTEKSINSGEVKSPPCKK</sequence>
<dbReference type="Gene3D" id="3.90.190.10">
    <property type="entry name" value="Protein tyrosine phosphatase superfamily"/>
    <property type="match status" value="1"/>
</dbReference>
<dbReference type="PANTHER" id="PTHR46163:SF10">
    <property type="entry name" value="PROTEIN-TYROSINE PHOSPHATASE-RELATED"/>
    <property type="match status" value="1"/>
</dbReference>
<dbReference type="SMART" id="SM00194">
    <property type="entry name" value="PTPc"/>
    <property type="match status" value="1"/>
</dbReference>
<dbReference type="InterPro" id="IPR029021">
    <property type="entry name" value="Prot-tyrosine_phosphatase-like"/>
</dbReference>
<dbReference type="FunFam" id="3.90.190.10:FF:000226">
    <property type="entry name" value="Riok-3"/>
    <property type="match status" value="1"/>
</dbReference>
<dbReference type="GO" id="GO:0008045">
    <property type="term" value="P:motor neuron axon guidance"/>
    <property type="evidence" value="ECO:0000318"/>
    <property type="project" value="GO_Central"/>
</dbReference>
<dbReference type="PROSITE" id="PS50055">
    <property type="entry name" value="TYR_PHOSPHATASE_PTP"/>
    <property type="match status" value="1"/>
</dbReference>
<dbReference type="InterPro" id="IPR003595">
    <property type="entry name" value="Tyr_Pase_cat"/>
</dbReference>
<evidence type="ECO:0000256" key="2">
    <source>
        <dbReference type="SAM" id="SignalP"/>
    </source>
</evidence>
<evidence type="ECO:0000313" key="4">
    <source>
        <dbReference type="Proteomes" id="UP000005239"/>
    </source>
</evidence>
<dbReference type="PRINTS" id="PR00700">
    <property type="entry name" value="PRTYPHPHTASE"/>
</dbReference>
<feature type="region of interest" description="Disordered" evidence="1">
    <location>
        <begin position="44"/>
        <end position="83"/>
    </location>
</feature>
<reference evidence="3" key="2">
    <citation type="submission" date="2022-06" db="UniProtKB">
        <authorList>
            <consortium name="EnsemblMetazoa"/>
        </authorList>
    </citation>
    <scope>IDENTIFICATION</scope>
    <source>
        <strain evidence="3">PS312</strain>
    </source>
</reference>
<reference evidence="4" key="1">
    <citation type="journal article" date="2008" name="Nat. Genet.">
        <title>The Pristionchus pacificus genome provides a unique perspective on nematode lifestyle and parasitism.</title>
        <authorList>
            <person name="Dieterich C."/>
            <person name="Clifton S.W."/>
            <person name="Schuster L.N."/>
            <person name="Chinwalla A."/>
            <person name="Delehaunty K."/>
            <person name="Dinkelacker I."/>
            <person name="Fulton L."/>
            <person name="Fulton R."/>
            <person name="Godfrey J."/>
            <person name="Minx P."/>
            <person name="Mitreva M."/>
            <person name="Roeseler W."/>
            <person name="Tian H."/>
            <person name="Witte H."/>
            <person name="Yang S.P."/>
            <person name="Wilson R.K."/>
            <person name="Sommer R.J."/>
        </authorList>
    </citation>
    <scope>NUCLEOTIDE SEQUENCE [LARGE SCALE GENOMIC DNA]</scope>
    <source>
        <strain evidence="4">PS312</strain>
    </source>
</reference>
<dbReference type="SUPFAM" id="SSF52799">
    <property type="entry name" value="(Phosphotyrosine protein) phosphatases II"/>
    <property type="match status" value="1"/>
</dbReference>
<keyword evidence="2" id="KW-0732">Signal</keyword>
<evidence type="ECO:0000313" key="3">
    <source>
        <dbReference type="EnsemblMetazoa" id="PPA00941.1"/>
    </source>
</evidence>
<dbReference type="InterPro" id="IPR052782">
    <property type="entry name" value="Oocyte-zygote_transition_reg"/>
</dbReference>
<feature type="chain" id="PRO_5043870494" evidence="2">
    <location>
        <begin position="32"/>
        <end position="406"/>
    </location>
</feature>
<feature type="compositionally biased region" description="Basic and acidic residues" evidence="1">
    <location>
        <begin position="382"/>
        <end position="392"/>
    </location>
</feature>
<dbReference type="PROSITE" id="PS50056">
    <property type="entry name" value="TYR_PHOSPHATASE_2"/>
    <property type="match status" value="1"/>
</dbReference>
<accession>A0A8R1Y8A2</accession>
<dbReference type="PROSITE" id="PS00383">
    <property type="entry name" value="TYR_PHOSPHATASE_1"/>
    <property type="match status" value="1"/>
</dbReference>
<gene>
    <name evidence="3" type="primary">WBGene00090495</name>
</gene>
<dbReference type="AlphaFoldDB" id="A0A2A6BR34"/>
<name>A0A2A6BR34_PRIPA</name>
<dbReference type="InterPro" id="IPR016130">
    <property type="entry name" value="Tyr_Pase_AS"/>
</dbReference>
<dbReference type="PANTHER" id="PTHR46163">
    <property type="entry name" value="TYROSINE-PROTEIN PHOSPHATASE-RELATED"/>
    <property type="match status" value="1"/>
</dbReference>
<feature type="region of interest" description="Disordered" evidence="1">
    <location>
        <begin position="382"/>
        <end position="406"/>
    </location>
</feature>
<feature type="signal peptide" evidence="2">
    <location>
        <begin position="1"/>
        <end position="31"/>
    </location>
</feature>
<organism evidence="3 4">
    <name type="scientific">Pristionchus pacificus</name>
    <name type="common">Parasitic nematode worm</name>
    <dbReference type="NCBI Taxonomy" id="54126"/>
    <lineage>
        <taxon>Eukaryota</taxon>
        <taxon>Metazoa</taxon>
        <taxon>Ecdysozoa</taxon>
        <taxon>Nematoda</taxon>
        <taxon>Chromadorea</taxon>
        <taxon>Rhabditida</taxon>
        <taxon>Rhabditina</taxon>
        <taxon>Diplogasteromorpha</taxon>
        <taxon>Diplogasteroidea</taxon>
        <taxon>Neodiplogasteridae</taxon>
        <taxon>Pristionchus</taxon>
    </lineage>
</organism>
<dbReference type="InterPro" id="IPR000242">
    <property type="entry name" value="PTP_cat"/>
</dbReference>
<dbReference type="Pfam" id="PF00102">
    <property type="entry name" value="Y_phosphatase"/>
    <property type="match status" value="1"/>
</dbReference>